<evidence type="ECO:0000256" key="1">
    <source>
        <dbReference type="ARBA" id="ARBA00012494"/>
    </source>
</evidence>
<evidence type="ECO:0000256" key="9">
    <source>
        <dbReference type="PIRSR" id="PIRSR605093-1"/>
    </source>
</evidence>
<evidence type="ECO:0000256" key="6">
    <source>
        <dbReference type="ARBA" id="ARBA00022953"/>
    </source>
</evidence>
<organism evidence="12">
    <name type="scientific">Leviviridae sp</name>
    <dbReference type="NCBI Taxonomy" id="2027243"/>
    <lineage>
        <taxon>Viruses</taxon>
        <taxon>Riboviria</taxon>
        <taxon>Orthornavirae</taxon>
        <taxon>Lenarviricota</taxon>
        <taxon>Leviviricetes</taxon>
        <taxon>Norzivirales</taxon>
        <taxon>Fiersviridae</taxon>
    </lineage>
</organism>
<feature type="non-terminal residue" evidence="12">
    <location>
        <position position="568"/>
    </location>
</feature>
<evidence type="ECO:0000256" key="10">
    <source>
        <dbReference type="SAM" id="Phobius"/>
    </source>
</evidence>
<reference evidence="12" key="1">
    <citation type="submission" date="2019-05" db="EMBL/GenBank/DDBJ databases">
        <title>Metatranscriptomic reconstruction reveals RNA viruses with the potential to shape carbon cycling in soil.</title>
        <authorList>
            <person name="Starr E.P."/>
            <person name="Nuccio E."/>
            <person name="Pett-Ridge J."/>
            <person name="Banfield J.F."/>
            <person name="Firestone M.K."/>
        </authorList>
    </citation>
    <scope>NUCLEOTIDE SEQUENCE</scope>
    <source>
        <strain evidence="12">H1_Bulk_Litter_5_scaffold_1011</strain>
    </source>
</reference>
<evidence type="ECO:0000256" key="7">
    <source>
        <dbReference type="ARBA" id="ARBA00030248"/>
    </source>
</evidence>
<evidence type="ECO:0000256" key="4">
    <source>
        <dbReference type="ARBA" id="ARBA00022695"/>
    </source>
</evidence>
<keyword evidence="9" id="KW-0460">Magnesium</keyword>
<keyword evidence="4" id="KW-0548">Nucleotidyltransferase</keyword>
<feature type="domain" description="RdRp catalytic" evidence="11">
    <location>
        <begin position="242"/>
        <end position="378"/>
    </location>
</feature>
<evidence type="ECO:0000259" key="11">
    <source>
        <dbReference type="PROSITE" id="PS50522"/>
    </source>
</evidence>
<feature type="binding site" evidence="9">
    <location>
        <position position="257"/>
    </location>
    <ligand>
        <name>Mg(2+)</name>
        <dbReference type="ChEBI" id="CHEBI:18420"/>
        <label>2</label>
    </ligand>
</feature>
<feature type="binding site" evidence="9">
    <location>
        <position position="346"/>
    </location>
    <ligand>
        <name>Mg(2+)</name>
        <dbReference type="ChEBI" id="CHEBI:18420"/>
        <label>2</label>
    </ligand>
</feature>
<proteinExistence type="predicted"/>
<accession>A0A514D4I2</accession>
<dbReference type="EMBL" id="MN034154">
    <property type="protein sequence ID" value="QDH88522.1"/>
    <property type="molecule type" value="Genomic_RNA"/>
</dbReference>
<comment type="cofactor">
    <cofactor evidence="9">
        <name>Mg(2+)</name>
        <dbReference type="ChEBI" id="CHEBI:18420"/>
    </cofactor>
    <text evidence="9">Binds 2 Mg(2+) per subunit.</text>
</comment>
<keyword evidence="9" id="KW-0479">Metal-binding</keyword>
<gene>
    <name evidence="12" type="ORF">H1BulkLitter51011_000004</name>
</gene>
<keyword evidence="3" id="KW-0808">Transferase</keyword>
<dbReference type="SUPFAM" id="SSF56672">
    <property type="entry name" value="DNA/RNA polymerases"/>
    <property type="match status" value="1"/>
</dbReference>
<comment type="catalytic activity">
    <reaction evidence="8">
        <text>RNA(n) + a ribonucleoside 5'-triphosphate = RNA(n+1) + diphosphate</text>
        <dbReference type="Rhea" id="RHEA:21248"/>
        <dbReference type="Rhea" id="RHEA-COMP:14527"/>
        <dbReference type="Rhea" id="RHEA-COMP:17342"/>
        <dbReference type="ChEBI" id="CHEBI:33019"/>
        <dbReference type="ChEBI" id="CHEBI:61557"/>
        <dbReference type="ChEBI" id="CHEBI:140395"/>
        <dbReference type="EC" id="2.7.7.48"/>
    </reaction>
</comment>
<dbReference type="InterPro" id="IPR005093">
    <property type="entry name" value="RNArep_beta"/>
</dbReference>
<dbReference type="GO" id="GO:0000166">
    <property type="term" value="F:nucleotide binding"/>
    <property type="evidence" value="ECO:0007669"/>
    <property type="project" value="UniProtKB-KW"/>
</dbReference>
<evidence type="ECO:0000313" key="12">
    <source>
        <dbReference type="EMBL" id="QDH88522.1"/>
    </source>
</evidence>
<dbReference type="EC" id="2.7.7.48" evidence="1"/>
<sequence length="568" mass="63274">MSIRLQALYNAVHGDLIENTGKGLDFYKSCPSLCPDFTHVDAAAWSLVNSLGKKYLPRDTCEPDAAALTKFLHSNILAGDWVYKPVTSLDEVLFGTFKDVLYQFFTPRGLPLIADLDQAFLHGRCGPGSAVLASGEDFYSKMFSSRLSYATPILKEHYLRNVHRFPEWLSAESFRSAALGDPMHVNCSRLSFVPKTTAISRTICVEPSLNMFYQLGLGTVLERRLRSFFKIDLSKQPEYNRENARVGSLDGSLSTIDLESASDSISTELCRQALPKEVFDLLMVLRTPSCSLGKNVYTFNMISTMGNGFTFPLQTIIFASAVSAVYRVHGRTAKFGCGEPCGVFGDDIIVHSDMYDRIVSFLAFLGFRVNSAKSFSQGPFRESCGCDFFNGRNIRGVYAKSLDTVQDIYSLINALTWFSARTGLFLPRLVAKLKLWCDVTKTVPPSEDPSSGVQVPLHIASKRGWSRETQAYAYVCYVSCPKVVKIGDGWIAMPKGVKRRIYNPSGLMIGFLSGMALSAGLPARNGRNRWRTKRRYCSSWNRLPPDTVGNHDVDWQRWETASSVNLLG</sequence>
<keyword evidence="5" id="KW-0547">Nucleotide-binding</keyword>
<dbReference type="PROSITE" id="PS50522">
    <property type="entry name" value="RDRP_PHAGE"/>
    <property type="match status" value="1"/>
</dbReference>
<dbReference type="GO" id="GO:0039694">
    <property type="term" value="P:viral RNA genome replication"/>
    <property type="evidence" value="ECO:0007669"/>
    <property type="project" value="InterPro"/>
</dbReference>
<keyword evidence="10" id="KW-0472">Membrane</keyword>
<feature type="binding site" evidence="9">
    <location>
        <position position="347"/>
    </location>
    <ligand>
        <name>Mg(2+)</name>
        <dbReference type="ChEBI" id="CHEBI:18420"/>
        <label>2</label>
    </ligand>
</feature>
<evidence type="ECO:0000256" key="5">
    <source>
        <dbReference type="ARBA" id="ARBA00022741"/>
    </source>
</evidence>
<evidence type="ECO:0000256" key="2">
    <source>
        <dbReference type="ARBA" id="ARBA00022484"/>
    </source>
</evidence>
<dbReference type="InterPro" id="IPR007096">
    <property type="entry name" value="RNA-dir_Rpol_cat_phage"/>
</dbReference>
<keyword evidence="6" id="KW-0693">Viral RNA replication</keyword>
<name>A0A514D4I2_9VIRU</name>
<keyword evidence="10" id="KW-0812">Transmembrane</keyword>
<keyword evidence="10" id="KW-1133">Transmembrane helix</keyword>
<dbReference type="Pfam" id="PF03431">
    <property type="entry name" value="RNA_replicase_B"/>
    <property type="match status" value="1"/>
</dbReference>
<evidence type="ECO:0000256" key="3">
    <source>
        <dbReference type="ARBA" id="ARBA00022679"/>
    </source>
</evidence>
<feature type="transmembrane region" description="Helical" evidence="10">
    <location>
        <begin position="501"/>
        <end position="523"/>
    </location>
</feature>
<protein>
    <recommendedName>
        <fullName evidence="1">RNA-directed RNA polymerase</fullName>
        <ecNumber evidence="1">2.7.7.48</ecNumber>
    </recommendedName>
    <alternativeName>
        <fullName evidence="7">RNA replicase beta chain</fullName>
    </alternativeName>
</protein>
<evidence type="ECO:0000256" key="8">
    <source>
        <dbReference type="ARBA" id="ARBA00048744"/>
    </source>
</evidence>
<dbReference type="GO" id="GO:0046872">
    <property type="term" value="F:metal ion binding"/>
    <property type="evidence" value="ECO:0007669"/>
    <property type="project" value="UniProtKB-KW"/>
</dbReference>
<keyword evidence="2 12" id="KW-0696">RNA-directed RNA polymerase</keyword>
<dbReference type="GO" id="GO:0003968">
    <property type="term" value="F:RNA-directed RNA polymerase activity"/>
    <property type="evidence" value="ECO:0007669"/>
    <property type="project" value="UniProtKB-KW"/>
</dbReference>
<dbReference type="InterPro" id="IPR043502">
    <property type="entry name" value="DNA/RNA_pol_sf"/>
</dbReference>